<feature type="transmembrane region" description="Helical" evidence="1">
    <location>
        <begin position="32"/>
        <end position="56"/>
    </location>
</feature>
<keyword evidence="1" id="KW-0812">Transmembrane</keyword>
<keyword evidence="1" id="KW-1133">Transmembrane helix</keyword>
<dbReference type="AlphaFoldDB" id="A0AAD5BYU5"/>
<evidence type="ECO:0000256" key="1">
    <source>
        <dbReference type="SAM" id="Phobius"/>
    </source>
</evidence>
<accession>A0AAD5BYU5</accession>
<dbReference type="EMBL" id="JAMZMK010010550">
    <property type="protein sequence ID" value="KAI7731093.1"/>
    <property type="molecule type" value="Genomic_DNA"/>
</dbReference>
<evidence type="ECO:0008006" key="4">
    <source>
        <dbReference type="Google" id="ProtNLM"/>
    </source>
</evidence>
<keyword evidence="1" id="KW-0472">Membrane</keyword>
<sequence length="74" mass="8049">MEGFGRSEQSGSLLLPSSAPDLLLTSRAPRRAVSVLTCSKLCGVCFVAGIVVGFSLKRRLRKWAASLLRRIKDD</sequence>
<comment type="caution">
    <text evidence="2">The sequence shown here is derived from an EMBL/GenBank/DDBJ whole genome shotgun (WGS) entry which is preliminary data.</text>
</comment>
<keyword evidence="3" id="KW-1185">Reference proteome</keyword>
<dbReference type="Proteomes" id="UP001206925">
    <property type="component" value="Unassembled WGS sequence"/>
</dbReference>
<organism evidence="2 3">
    <name type="scientific">Ambrosia artemisiifolia</name>
    <name type="common">Common ragweed</name>
    <dbReference type="NCBI Taxonomy" id="4212"/>
    <lineage>
        <taxon>Eukaryota</taxon>
        <taxon>Viridiplantae</taxon>
        <taxon>Streptophyta</taxon>
        <taxon>Embryophyta</taxon>
        <taxon>Tracheophyta</taxon>
        <taxon>Spermatophyta</taxon>
        <taxon>Magnoliopsida</taxon>
        <taxon>eudicotyledons</taxon>
        <taxon>Gunneridae</taxon>
        <taxon>Pentapetalae</taxon>
        <taxon>asterids</taxon>
        <taxon>campanulids</taxon>
        <taxon>Asterales</taxon>
        <taxon>Asteraceae</taxon>
        <taxon>Asteroideae</taxon>
        <taxon>Heliantheae alliance</taxon>
        <taxon>Heliantheae</taxon>
        <taxon>Ambrosia</taxon>
    </lineage>
</organism>
<proteinExistence type="predicted"/>
<evidence type="ECO:0000313" key="3">
    <source>
        <dbReference type="Proteomes" id="UP001206925"/>
    </source>
</evidence>
<gene>
    <name evidence="2" type="ORF">M8C21_028098</name>
</gene>
<reference evidence="2" key="1">
    <citation type="submission" date="2022-06" db="EMBL/GenBank/DDBJ databases">
        <title>Uncovering the hologenomic basis of an extraordinary plant invasion.</title>
        <authorList>
            <person name="Bieker V.C."/>
            <person name="Martin M.D."/>
            <person name="Gilbert T."/>
            <person name="Hodgins K."/>
            <person name="Battlay P."/>
            <person name="Petersen B."/>
            <person name="Wilson J."/>
        </authorList>
    </citation>
    <scope>NUCLEOTIDE SEQUENCE</scope>
    <source>
        <strain evidence="2">AA19_3_7</strain>
        <tissue evidence="2">Leaf</tissue>
    </source>
</reference>
<evidence type="ECO:0000313" key="2">
    <source>
        <dbReference type="EMBL" id="KAI7731093.1"/>
    </source>
</evidence>
<protein>
    <recommendedName>
        <fullName evidence="4">Transmembrane protein</fullName>
    </recommendedName>
</protein>
<name>A0AAD5BYU5_AMBAR</name>